<feature type="binding site" evidence="11">
    <location>
        <position position="558"/>
    </location>
    <ligand>
        <name>D-threo-isocitrate</name>
        <dbReference type="ChEBI" id="CHEBI:15562"/>
    </ligand>
</feature>
<keyword evidence="2 9" id="KW-0816">Tricarboxylic acid cycle</keyword>
<evidence type="ECO:0000256" key="3">
    <source>
        <dbReference type="ARBA" id="ARBA00022723"/>
    </source>
</evidence>
<comment type="similarity">
    <text evidence="8 9">Belongs to the monomeric-type IDH family.</text>
</comment>
<feature type="binding site" evidence="11">
    <location>
        <position position="156"/>
    </location>
    <ligand>
        <name>D-threo-isocitrate</name>
        <dbReference type="ChEBI" id="CHEBI:15562"/>
    </ligand>
</feature>
<protein>
    <recommendedName>
        <fullName evidence="9">Isocitrate dehydrogenase [NADP]</fullName>
        <ecNumber evidence="9">1.1.1.42</ecNumber>
    </recommendedName>
    <alternativeName>
        <fullName evidence="9">Oxalosuccinate decarboxylase</fullName>
    </alternativeName>
</protein>
<feature type="binding site" evidence="12">
    <location>
        <position position="559"/>
    </location>
    <ligand>
        <name>Mg(2+)</name>
        <dbReference type="ChEBI" id="CHEBI:18420"/>
    </ligand>
</feature>
<keyword evidence="15" id="KW-1185">Reference proteome</keyword>
<keyword evidence="3 12" id="KW-0479">Metal-binding</keyword>
<dbReference type="GO" id="GO:0046872">
    <property type="term" value="F:metal ion binding"/>
    <property type="evidence" value="ECO:0007669"/>
    <property type="project" value="UniProtKB-KW"/>
</dbReference>
<evidence type="ECO:0000256" key="4">
    <source>
        <dbReference type="ARBA" id="ARBA00022842"/>
    </source>
</evidence>
<evidence type="ECO:0000256" key="2">
    <source>
        <dbReference type="ARBA" id="ARBA00022532"/>
    </source>
</evidence>
<feature type="binding site" evidence="13">
    <location>
        <position position="146"/>
    </location>
    <ligand>
        <name>NADP(+)</name>
        <dbReference type="ChEBI" id="CHEBI:58349"/>
    </ligand>
</feature>
<comment type="caution">
    <text evidence="14">The sequence shown here is derived from an EMBL/GenBank/DDBJ whole genome shotgun (WGS) entry which is preliminary data.</text>
</comment>
<dbReference type="Pfam" id="PF03971">
    <property type="entry name" value="IDH"/>
    <property type="match status" value="1"/>
</dbReference>
<dbReference type="AlphaFoldDB" id="A0A098QWJ4"/>
<accession>A0A098QWJ4</accession>
<evidence type="ECO:0000313" key="14">
    <source>
        <dbReference type="EMBL" id="KGE70817.1"/>
    </source>
</evidence>
<evidence type="ECO:0000256" key="9">
    <source>
        <dbReference type="PIRNR" id="PIRNR009407"/>
    </source>
</evidence>
<feature type="site" description="Critical for catalysis" evidence="10">
    <location>
        <position position="266"/>
    </location>
</feature>
<feature type="binding site" evidence="13">
    <location>
        <position position="600"/>
    </location>
    <ligand>
        <name>NADP(+)</name>
        <dbReference type="ChEBI" id="CHEBI:58349"/>
    </ligand>
</feature>
<feature type="binding site" evidence="13">
    <location>
        <begin position="93"/>
        <end position="98"/>
    </location>
    <ligand>
        <name>NADP(+)</name>
        <dbReference type="ChEBI" id="CHEBI:58349"/>
    </ligand>
</feature>
<evidence type="ECO:0000256" key="12">
    <source>
        <dbReference type="PIRSR" id="PIRSR009407-3"/>
    </source>
</evidence>
<keyword evidence="1 9" id="KW-0329">Glyoxylate bypass</keyword>
<dbReference type="PANTHER" id="PTHR36999:SF1">
    <property type="entry name" value="ISOCITRATE DEHYDROGENASE (NADP(+))"/>
    <property type="match status" value="1"/>
</dbReference>
<feature type="binding site" evidence="13">
    <location>
        <begin position="595"/>
        <end position="596"/>
    </location>
    <ligand>
        <name>NADP(+)</name>
        <dbReference type="ChEBI" id="CHEBI:58349"/>
    </ligand>
</feature>
<evidence type="ECO:0000256" key="6">
    <source>
        <dbReference type="ARBA" id="ARBA00023002"/>
    </source>
</evidence>
<reference evidence="14 15" key="1">
    <citation type="submission" date="2014-05" db="EMBL/GenBank/DDBJ databases">
        <title>De novo Genome Sequence of Spirocheata sp.</title>
        <authorList>
            <person name="Shivani Y."/>
            <person name="Subhash Y."/>
            <person name="Tushar L."/>
            <person name="Sasikala C."/>
            <person name="Ramana C.V."/>
        </authorList>
    </citation>
    <scope>NUCLEOTIDE SEQUENCE [LARGE SCALE GENOMIC DNA]</scope>
    <source>
        <strain evidence="14 15">JC230</strain>
    </source>
</reference>
<keyword evidence="6 9" id="KW-0560">Oxidoreductase</keyword>
<dbReference type="PIRSF" id="PIRSF009407">
    <property type="entry name" value="IDH_monmr"/>
    <property type="match status" value="1"/>
</dbReference>
<dbReference type="NCBIfam" id="TIGR00178">
    <property type="entry name" value="monomer_idh"/>
    <property type="match status" value="1"/>
</dbReference>
<dbReference type="GO" id="GO:0006099">
    <property type="term" value="P:tricarboxylic acid cycle"/>
    <property type="evidence" value="ECO:0007669"/>
    <property type="project" value="UniProtKB-KW"/>
</dbReference>
<feature type="site" description="Critical for catalysis" evidence="10">
    <location>
        <position position="431"/>
    </location>
</feature>
<dbReference type="GO" id="GO:0006097">
    <property type="term" value="P:glyoxylate cycle"/>
    <property type="evidence" value="ECO:0007669"/>
    <property type="project" value="UniProtKB-KW"/>
</dbReference>
<evidence type="ECO:0000256" key="5">
    <source>
        <dbReference type="ARBA" id="ARBA00022857"/>
    </source>
</evidence>
<comment type="cofactor">
    <cofactor evidence="12">
        <name>Mg(2+)</name>
        <dbReference type="ChEBI" id="CHEBI:18420"/>
    </cofactor>
    <cofactor evidence="12">
        <name>Mn(2+)</name>
        <dbReference type="ChEBI" id="CHEBI:29035"/>
    </cofactor>
    <text evidence="12">Binds 1 Mg(2+) or Mn(2+) ion per subunit.</text>
</comment>
<organism evidence="14 15">
    <name type="scientific">Spirochaeta lutea</name>
    <dbReference type="NCBI Taxonomy" id="1480694"/>
    <lineage>
        <taxon>Bacteria</taxon>
        <taxon>Pseudomonadati</taxon>
        <taxon>Spirochaetota</taxon>
        <taxon>Spirochaetia</taxon>
        <taxon>Spirochaetales</taxon>
        <taxon>Spirochaetaceae</taxon>
        <taxon>Spirochaeta</taxon>
    </lineage>
</organism>
<sequence length="758" mass="83586">MGYTGGMETTTAKNQVIVYTQTDEAPALATHSLLPIIRTVTDAVGVGVETRDISLAGRILAQFPERLKPEQRVSDDLAELGELVQQREANIIKLPNISASLPQLRAAIAELQQKGFDLPDYPESPQTDEQRDYRARYDRVKGSAVNPVLREGNSDRRSARAVKDYARMFPHSMGEWKPDSKSHVASMSQGDYYESETSTTVPRDCDVSIVLKTAGGTTQVLLEGLALEAKEVIDAAVLRRRQLREFLAREIRNAKDQGVLFSVHLKATMMKVSDPIIFGHAVSVFFADVFEKYRDTFRSLHISPNNGLGDLYARIQALPEEEQRAIRQDIQAALDAGPGVSMVDSDKGITNFHVPSDFIIDATMPAAIRSSGKSWNREGELQDTKFTIPDRCYAGVYQTVIEDCKKHGAFDPKTMGSVSNVGLMARKAEEYGSHDKTFEIPEEGTVQVLTAQDEVLLEQPVEPGDIFRMCQTKDDAIRDWVRLAVERTRLTGNPGVFWLDENRAHDAVLISKVSAYLNDHDTRDLDIRIMEPGAATQFSIDRARRGEDTISITGNVLRDYLTDLFPILELGTSAKMLSIVPLMQGGGLFETGAGGSAPKHVQQFLSEGHLRWDSLGEFLALAVSLEHLGRVFDNAGARLLAESLDAATGELLRKGKSPQRKVHQLDNRGSHFYLALYWSRALAEKAAGSPLQPHFARLAENLGAAEEAILQELDEAQGKPADIGGYYRPDPVLAGAAMRPSKTFNAILEEFTAGLHNA</sequence>
<dbReference type="STRING" id="1480694.DC28_15145"/>
<feature type="binding site" evidence="13">
    <location>
        <position position="660"/>
    </location>
    <ligand>
        <name>NADP(+)</name>
        <dbReference type="ChEBI" id="CHEBI:58349"/>
    </ligand>
</feature>
<gene>
    <name evidence="14" type="ORF">DC28_15145</name>
</gene>
<evidence type="ECO:0000256" key="1">
    <source>
        <dbReference type="ARBA" id="ARBA00022435"/>
    </source>
</evidence>
<keyword evidence="4 12" id="KW-0460">Magnesium</keyword>
<dbReference type="PANTHER" id="PTHR36999">
    <property type="entry name" value="ISOCITRATE DEHYDROGENASE [NADP]"/>
    <property type="match status" value="1"/>
</dbReference>
<evidence type="ECO:0000256" key="13">
    <source>
        <dbReference type="PIRSR" id="PIRSR009407-4"/>
    </source>
</evidence>
<feature type="binding site" evidence="13">
    <location>
        <begin position="611"/>
        <end position="613"/>
    </location>
    <ligand>
        <name>NADP(+)</name>
        <dbReference type="ChEBI" id="CHEBI:58349"/>
    </ligand>
</feature>
<evidence type="ECO:0000256" key="10">
    <source>
        <dbReference type="PIRSR" id="PIRSR009407-1"/>
    </source>
</evidence>
<proteinExistence type="inferred from homology"/>
<evidence type="ECO:0000256" key="8">
    <source>
        <dbReference type="ARBA" id="ARBA00046318"/>
    </source>
</evidence>
<comment type="catalytic activity">
    <reaction evidence="7 9">
        <text>D-threo-isocitrate + NADP(+) = 2-oxoglutarate + CO2 + NADPH</text>
        <dbReference type="Rhea" id="RHEA:19629"/>
        <dbReference type="ChEBI" id="CHEBI:15562"/>
        <dbReference type="ChEBI" id="CHEBI:16526"/>
        <dbReference type="ChEBI" id="CHEBI:16810"/>
        <dbReference type="ChEBI" id="CHEBI:57783"/>
        <dbReference type="ChEBI" id="CHEBI:58349"/>
        <dbReference type="EC" id="1.1.1.42"/>
    </reaction>
</comment>
<dbReference type="eggNOG" id="COG2838">
    <property type="taxonomic scope" value="Bacteria"/>
</dbReference>
<evidence type="ECO:0000313" key="15">
    <source>
        <dbReference type="Proteomes" id="UP000029692"/>
    </source>
</evidence>
<dbReference type="GO" id="GO:0004450">
    <property type="term" value="F:isocitrate dehydrogenase (NADP+) activity"/>
    <property type="evidence" value="ECO:0007669"/>
    <property type="project" value="UniProtKB-EC"/>
</dbReference>
<name>A0A098QWJ4_9SPIO</name>
<feature type="binding site" evidence="12">
    <location>
        <position position="361"/>
    </location>
    <ligand>
        <name>Mg(2+)</name>
        <dbReference type="ChEBI" id="CHEBI:18420"/>
    </ligand>
</feature>
<feature type="binding site" evidence="11">
    <location>
        <begin position="143"/>
        <end position="150"/>
    </location>
    <ligand>
        <name>substrate</name>
    </ligand>
</feature>
<dbReference type="Proteomes" id="UP000029692">
    <property type="component" value="Unassembled WGS sequence"/>
</dbReference>
<evidence type="ECO:0000256" key="11">
    <source>
        <dbReference type="PIRSR" id="PIRSR009407-2"/>
    </source>
</evidence>
<feature type="binding site" evidence="12">
    <location>
        <position position="563"/>
    </location>
    <ligand>
        <name>Mg(2+)</name>
        <dbReference type="ChEBI" id="CHEBI:18420"/>
    </ligand>
</feature>
<dbReference type="EMBL" id="JNUP01000072">
    <property type="protein sequence ID" value="KGE70817.1"/>
    <property type="molecule type" value="Genomic_DNA"/>
</dbReference>
<keyword evidence="5 9" id="KW-0521">NADP</keyword>
<evidence type="ECO:0000256" key="7">
    <source>
        <dbReference type="ARBA" id="ARBA00023554"/>
    </source>
</evidence>
<dbReference type="InterPro" id="IPR004436">
    <property type="entry name" value="Isocitrate_DH_NADP_mono"/>
</dbReference>
<dbReference type="EC" id="1.1.1.42" evidence="9"/>
<dbReference type="SUPFAM" id="SSF53659">
    <property type="entry name" value="Isocitrate/Isopropylmalate dehydrogenase-like"/>
    <property type="match status" value="1"/>
</dbReference>